<dbReference type="InterPro" id="IPR036388">
    <property type="entry name" value="WH-like_DNA-bd_sf"/>
</dbReference>
<evidence type="ECO:0000256" key="3">
    <source>
        <dbReference type="ARBA" id="ARBA00023163"/>
    </source>
</evidence>
<organism evidence="6 7">
    <name type="scientific">Aureimonas flava</name>
    <dbReference type="NCBI Taxonomy" id="2320271"/>
    <lineage>
        <taxon>Bacteria</taxon>
        <taxon>Pseudomonadati</taxon>
        <taxon>Pseudomonadota</taxon>
        <taxon>Alphaproteobacteria</taxon>
        <taxon>Hyphomicrobiales</taxon>
        <taxon>Aurantimonadaceae</taxon>
        <taxon>Aureimonas</taxon>
    </lineage>
</organism>
<dbReference type="AlphaFoldDB" id="A0A3A1WKW6"/>
<dbReference type="InterPro" id="IPR036390">
    <property type="entry name" value="WH_DNA-bd_sf"/>
</dbReference>
<evidence type="ECO:0000313" key="7">
    <source>
        <dbReference type="Proteomes" id="UP000265750"/>
    </source>
</evidence>
<dbReference type="Proteomes" id="UP000265750">
    <property type="component" value="Unassembled WGS sequence"/>
</dbReference>
<evidence type="ECO:0000313" key="6">
    <source>
        <dbReference type="EMBL" id="RIY01412.1"/>
    </source>
</evidence>
<dbReference type="GO" id="GO:0003677">
    <property type="term" value="F:DNA binding"/>
    <property type="evidence" value="ECO:0007669"/>
    <property type="project" value="UniProtKB-KW"/>
</dbReference>
<dbReference type="SMART" id="SM00346">
    <property type="entry name" value="HTH_ICLR"/>
    <property type="match status" value="1"/>
</dbReference>
<dbReference type="Gene3D" id="1.10.10.10">
    <property type="entry name" value="Winged helix-like DNA-binding domain superfamily/Winged helix DNA-binding domain"/>
    <property type="match status" value="1"/>
</dbReference>
<dbReference type="GO" id="GO:0045892">
    <property type="term" value="P:negative regulation of DNA-templated transcription"/>
    <property type="evidence" value="ECO:0007669"/>
    <property type="project" value="TreeGrafter"/>
</dbReference>
<keyword evidence="7" id="KW-1185">Reference proteome</keyword>
<keyword evidence="3" id="KW-0804">Transcription</keyword>
<dbReference type="InterPro" id="IPR050707">
    <property type="entry name" value="HTH_MetabolicPath_Reg"/>
</dbReference>
<dbReference type="Gene3D" id="3.30.450.40">
    <property type="match status" value="1"/>
</dbReference>
<feature type="domain" description="HTH iclR-type" evidence="4">
    <location>
        <begin position="15"/>
        <end position="76"/>
    </location>
</feature>
<evidence type="ECO:0000256" key="1">
    <source>
        <dbReference type="ARBA" id="ARBA00023015"/>
    </source>
</evidence>
<comment type="caution">
    <text evidence="6">The sequence shown here is derived from an EMBL/GenBank/DDBJ whole genome shotgun (WGS) entry which is preliminary data.</text>
</comment>
<dbReference type="PROSITE" id="PS51077">
    <property type="entry name" value="HTH_ICLR"/>
    <property type="match status" value="1"/>
</dbReference>
<accession>A0A3A1WKW6</accession>
<dbReference type="InterPro" id="IPR029016">
    <property type="entry name" value="GAF-like_dom_sf"/>
</dbReference>
<dbReference type="OrthoDB" id="9790046at2"/>
<dbReference type="SUPFAM" id="SSF46785">
    <property type="entry name" value="Winged helix' DNA-binding domain"/>
    <property type="match status" value="1"/>
</dbReference>
<sequence>MTVQGAGGDAAGYRIEAVDFALDILAVVASQPDLGASDIARVLGGSRQRIFRMLKTLEARGMLERGREGKTYRLGYMALVLGNAARSQIDLIRAAEPIMRSVGQQVEETIQLRVREGFETICVARWEPERDVRVHAIIGRRRPLHAGSSKIFLAFLPEAEREHYLAHHLERFTVKTLVDPAELANHLRRIRENGYAVSQGEISDDLVSVTAPVFGIDRSVLAAINIAAPAARMPASRLSECCASIVDAAIQLSRQLGYPAGPRAD</sequence>
<dbReference type="InterPro" id="IPR005471">
    <property type="entry name" value="Tscrpt_reg_IclR_N"/>
</dbReference>
<dbReference type="PANTHER" id="PTHR30136">
    <property type="entry name" value="HELIX-TURN-HELIX TRANSCRIPTIONAL REGULATOR, ICLR FAMILY"/>
    <property type="match status" value="1"/>
</dbReference>
<dbReference type="SUPFAM" id="SSF55781">
    <property type="entry name" value="GAF domain-like"/>
    <property type="match status" value="1"/>
</dbReference>
<dbReference type="Pfam" id="PF09339">
    <property type="entry name" value="HTH_IclR"/>
    <property type="match status" value="1"/>
</dbReference>
<keyword evidence="2" id="KW-0238">DNA-binding</keyword>
<dbReference type="InterPro" id="IPR014757">
    <property type="entry name" value="Tscrpt_reg_IclR_C"/>
</dbReference>
<protein>
    <submittedName>
        <fullName evidence="6">IclR family transcriptional regulator</fullName>
    </submittedName>
</protein>
<dbReference type="Pfam" id="PF01614">
    <property type="entry name" value="IclR_C"/>
    <property type="match status" value="1"/>
</dbReference>
<proteinExistence type="predicted"/>
<evidence type="ECO:0000259" key="4">
    <source>
        <dbReference type="PROSITE" id="PS51077"/>
    </source>
</evidence>
<feature type="domain" description="IclR-ED" evidence="5">
    <location>
        <begin position="77"/>
        <end position="258"/>
    </location>
</feature>
<dbReference type="GO" id="GO:0003700">
    <property type="term" value="F:DNA-binding transcription factor activity"/>
    <property type="evidence" value="ECO:0007669"/>
    <property type="project" value="InterPro"/>
</dbReference>
<gene>
    <name evidence="6" type="ORF">D3218_08630</name>
</gene>
<keyword evidence="1" id="KW-0805">Transcription regulation</keyword>
<evidence type="ECO:0000256" key="2">
    <source>
        <dbReference type="ARBA" id="ARBA00023125"/>
    </source>
</evidence>
<dbReference type="PANTHER" id="PTHR30136:SF24">
    <property type="entry name" value="HTH-TYPE TRANSCRIPTIONAL REPRESSOR ALLR"/>
    <property type="match status" value="1"/>
</dbReference>
<name>A0A3A1WKW6_9HYPH</name>
<dbReference type="EMBL" id="QYRN01000004">
    <property type="protein sequence ID" value="RIY01412.1"/>
    <property type="molecule type" value="Genomic_DNA"/>
</dbReference>
<dbReference type="RefSeq" id="WP_119539592.1">
    <property type="nucleotide sequence ID" value="NZ_QYRN01000004.1"/>
</dbReference>
<dbReference type="PROSITE" id="PS51078">
    <property type="entry name" value="ICLR_ED"/>
    <property type="match status" value="1"/>
</dbReference>
<reference evidence="7" key="1">
    <citation type="submission" date="2018-09" db="EMBL/GenBank/DDBJ databases">
        <authorList>
            <person name="Tuo L."/>
        </authorList>
    </citation>
    <scope>NUCLEOTIDE SEQUENCE [LARGE SCALE GENOMIC DNA]</scope>
    <source>
        <strain evidence="7">M2BS4Y-1</strain>
    </source>
</reference>
<evidence type="ECO:0000259" key="5">
    <source>
        <dbReference type="PROSITE" id="PS51078"/>
    </source>
</evidence>